<feature type="compositionally biased region" description="Pro residues" evidence="5">
    <location>
        <begin position="374"/>
        <end position="388"/>
    </location>
</feature>
<protein>
    <recommendedName>
        <fullName evidence="6">Ubiquitin-like protease family profile domain-containing protein</fullName>
    </recommendedName>
</protein>
<evidence type="ECO:0000256" key="1">
    <source>
        <dbReference type="ARBA" id="ARBA00005234"/>
    </source>
</evidence>
<sequence>MVKTRSEDQEKDKDHRKLSTDSKKELLIGTASEECNLGIIRPRKHSRREIVTKRKFIGKNSASSEHLKKLKKKETQSKASKDDSGGSEYNPETSYENSMSHKESRLATARSSRSDYEHGASSLQRQTRKNRKKRVKKQKKKQEQEQEQNEPGAHHKSKKIDKDAFNITILKADLIDWDDSEQNKQKIEKSEHKVLEDSKSHEDTVSSEIVKKISGKVEIQSEIERKDEKKPEIQQEKKKKKHNEKFKCSLKSKRRKRSKISLKLKNTMCYKKKPEILKLCDADLKADKKALYDYCTKKIPLSTLPIKPNPIPKSPFHFSKRSPIPIPPLPNPFLKIPKTHLQNPSTHPRPYKSQGFSTQPPTLKVPIPTASNSQPPPSNPLPPTPPATAPSCRPKASTMVSSHLTRWETTLIKEDLADVVKEVLEEVENKWKTREVLKHYMIEKECRRYSGGRDFKELMKKGLERIKQGMEEDEEMPQVESGVAGLEKERREGGREDQEMREIGKSVTPVKRKDFGKLETSTGENKRKSYPNQSIDRLNKGKITPNPKKSKVRAHSSRSTRGNKSLKKGEKSKITRKVTKVKNEQKSKRKKSKRPPLDDRSTPEVEKDFNFKAFTDLLNALPEPSSRQKIKKKRLNLWNIEKKDLDSLLPEKYLNDLIILSYYDLIRKIMTKDNVHVFDSFFFEKVVENIEKDSGGPINYNNVKNWGRRVELFKNDFWIFTVNKNSHWYMYIVTYPAAIFKKEKSETKRTLILKFDSFIYKNSCESKTGDKKHFITQYITQELLNRGLSVIPDVDPSITPASIPSLTAQIPIIFVKAPQQYNSYDCGVFCLEYTERFLKNPLAFMKVILEKYGVELAKMKKRDLHRRKNQRKREEINRAIRESEEIKNELDRRNLNRSDDGDSENKESVHSQQVRMWESNVIEKEEKEVKVEEQEKEKEISQGKKEQEMTEQKREKQEKEEQEKRRQYKRRQYKRRQYKRRKYKRRSLHLSKRIGLREIYLINMPILKMDSENVIKELNGEDILYMEDLKILENKLRGIPKYQMIVSYEDWFSPTKVIAFKRFSLICLHVYLNKAIKRLGSSFDTKPNSLEVCKTILKRFIELVEKKEKGGLEKYEIHPNKTPKQCFEEVFLKRIRDQKKIPQMELSVCPKISKNKDDVYNLRLHINDIESQNLISELRSQLPPFRPMPNYTSFDRCDEDDIIKI</sequence>
<evidence type="ECO:0000256" key="5">
    <source>
        <dbReference type="SAM" id="MobiDB-lite"/>
    </source>
</evidence>
<dbReference type="GO" id="GO:0008234">
    <property type="term" value="F:cysteine-type peptidase activity"/>
    <property type="evidence" value="ECO:0007669"/>
    <property type="project" value="UniProtKB-KW"/>
</dbReference>
<evidence type="ECO:0000259" key="6">
    <source>
        <dbReference type="PROSITE" id="PS50600"/>
    </source>
</evidence>
<reference evidence="7" key="1">
    <citation type="submission" date="2023-07" db="EMBL/GenBank/DDBJ databases">
        <authorList>
            <consortium name="AG Swart"/>
            <person name="Singh M."/>
            <person name="Singh A."/>
            <person name="Seah K."/>
            <person name="Emmerich C."/>
        </authorList>
    </citation>
    <scope>NUCLEOTIDE SEQUENCE</scope>
    <source>
        <strain evidence="7">DP1</strain>
    </source>
</reference>
<dbReference type="GO" id="GO:0016926">
    <property type="term" value="P:protein desumoylation"/>
    <property type="evidence" value="ECO:0007669"/>
    <property type="project" value="UniProtKB-ARBA"/>
</dbReference>
<keyword evidence="4" id="KW-0788">Thiol protease</keyword>
<feature type="compositionally biased region" description="Basic residues" evidence="5">
    <location>
        <begin position="966"/>
        <end position="982"/>
    </location>
</feature>
<feature type="compositionally biased region" description="Basic and acidic residues" evidence="5">
    <location>
        <begin position="73"/>
        <end position="84"/>
    </location>
</feature>
<name>A0AAD1U413_EUPCR</name>
<feature type="compositionally biased region" description="Basic residues" evidence="5">
    <location>
        <begin position="41"/>
        <end position="57"/>
    </location>
</feature>
<feature type="region of interest" description="Disordered" evidence="5">
    <location>
        <begin position="468"/>
        <end position="603"/>
    </location>
</feature>
<dbReference type="AlphaFoldDB" id="A0AAD1U413"/>
<evidence type="ECO:0000313" key="7">
    <source>
        <dbReference type="EMBL" id="CAI2361596.1"/>
    </source>
</evidence>
<dbReference type="PANTHER" id="PTHR46915:SF2">
    <property type="entry name" value="UBIQUITIN-LIKE PROTEASE 4"/>
    <property type="match status" value="1"/>
</dbReference>
<feature type="compositionally biased region" description="Basic and acidic residues" evidence="5">
    <location>
        <begin position="222"/>
        <end position="236"/>
    </location>
</feature>
<dbReference type="Gene3D" id="3.30.310.130">
    <property type="entry name" value="Ubiquitin-related"/>
    <property type="match status" value="1"/>
</dbReference>
<dbReference type="EMBL" id="CAMPGE010002786">
    <property type="protein sequence ID" value="CAI2361596.1"/>
    <property type="molecule type" value="Genomic_DNA"/>
</dbReference>
<dbReference type="Proteomes" id="UP001295684">
    <property type="component" value="Unassembled WGS sequence"/>
</dbReference>
<gene>
    <name evidence="7" type="ORF">ECRASSUSDP1_LOCUS2908</name>
</gene>
<feature type="region of interest" description="Disordered" evidence="5">
    <location>
        <begin position="178"/>
        <end position="207"/>
    </location>
</feature>
<feature type="compositionally biased region" description="Basic residues" evidence="5">
    <location>
        <begin position="548"/>
        <end position="558"/>
    </location>
</feature>
<comment type="similarity">
    <text evidence="1">Belongs to the peptidase C48 family.</text>
</comment>
<dbReference type="PROSITE" id="PS50600">
    <property type="entry name" value="ULP_PROTEASE"/>
    <property type="match status" value="1"/>
</dbReference>
<keyword evidence="3" id="KW-0378">Hydrolase</keyword>
<feature type="compositionally biased region" description="Basic residues" evidence="5">
    <location>
        <begin position="126"/>
        <end position="140"/>
    </location>
</feature>
<dbReference type="InterPro" id="IPR038765">
    <property type="entry name" value="Papain-like_cys_pep_sf"/>
</dbReference>
<feature type="compositionally biased region" description="Basic and acidic residues" evidence="5">
    <location>
        <begin position="932"/>
        <end position="965"/>
    </location>
</feature>
<dbReference type="SUPFAM" id="SSF54001">
    <property type="entry name" value="Cysteine proteinases"/>
    <property type="match status" value="1"/>
</dbReference>
<feature type="region of interest" description="Disordered" evidence="5">
    <location>
        <begin position="1"/>
        <end position="163"/>
    </location>
</feature>
<feature type="region of interest" description="Disordered" evidence="5">
    <location>
        <begin position="220"/>
        <end position="255"/>
    </location>
</feature>
<evidence type="ECO:0000256" key="3">
    <source>
        <dbReference type="ARBA" id="ARBA00022801"/>
    </source>
</evidence>
<feature type="domain" description="Ubiquitin-like protease family profile" evidence="6">
    <location>
        <begin position="638"/>
        <end position="837"/>
    </location>
</feature>
<dbReference type="PANTHER" id="PTHR46915">
    <property type="entry name" value="UBIQUITIN-LIKE PROTEASE 4-RELATED"/>
    <property type="match status" value="1"/>
</dbReference>
<evidence type="ECO:0000313" key="8">
    <source>
        <dbReference type="Proteomes" id="UP001295684"/>
    </source>
</evidence>
<feature type="compositionally biased region" description="Basic and acidic residues" evidence="5">
    <location>
        <begin position="1"/>
        <end position="26"/>
    </location>
</feature>
<dbReference type="GO" id="GO:0006508">
    <property type="term" value="P:proteolysis"/>
    <property type="evidence" value="ECO:0007669"/>
    <property type="project" value="UniProtKB-KW"/>
</dbReference>
<keyword evidence="8" id="KW-1185">Reference proteome</keyword>
<dbReference type="InterPro" id="IPR003653">
    <property type="entry name" value="Peptidase_C48_C"/>
</dbReference>
<feature type="region of interest" description="Disordered" evidence="5">
    <location>
        <begin position="932"/>
        <end position="982"/>
    </location>
</feature>
<feature type="compositionally biased region" description="Basic and acidic residues" evidence="5">
    <location>
        <begin position="486"/>
        <end position="504"/>
    </location>
</feature>
<feature type="region of interest" description="Disordered" evidence="5">
    <location>
        <begin position="337"/>
        <end position="396"/>
    </location>
</feature>
<feature type="region of interest" description="Disordered" evidence="5">
    <location>
        <begin position="890"/>
        <end position="915"/>
    </location>
</feature>
<feature type="compositionally biased region" description="Basic residues" evidence="5">
    <location>
        <begin position="237"/>
        <end position="255"/>
    </location>
</feature>
<dbReference type="Gene3D" id="1.10.418.20">
    <property type="match status" value="1"/>
</dbReference>
<evidence type="ECO:0000256" key="2">
    <source>
        <dbReference type="ARBA" id="ARBA00022670"/>
    </source>
</evidence>
<comment type="caution">
    <text evidence="7">The sequence shown here is derived from an EMBL/GenBank/DDBJ whole genome shotgun (WGS) entry which is preliminary data.</text>
</comment>
<accession>A0AAD1U413</accession>
<feature type="compositionally biased region" description="Basic and acidic residues" evidence="5">
    <location>
        <begin position="181"/>
        <end position="204"/>
    </location>
</feature>
<organism evidence="7 8">
    <name type="scientific">Euplotes crassus</name>
    <dbReference type="NCBI Taxonomy" id="5936"/>
    <lineage>
        <taxon>Eukaryota</taxon>
        <taxon>Sar</taxon>
        <taxon>Alveolata</taxon>
        <taxon>Ciliophora</taxon>
        <taxon>Intramacronucleata</taxon>
        <taxon>Spirotrichea</taxon>
        <taxon>Hypotrichia</taxon>
        <taxon>Euplotida</taxon>
        <taxon>Euplotidae</taxon>
        <taxon>Moneuplotes</taxon>
    </lineage>
</organism>
<feature type="compositionally biased region" description="Basic and acidic residues" evidence="5">
    <location>
        <begin position="890"/>
        <end position="909"/>
    </location>
</feature>
<keyword evidence="2" id="KW-0645">Protease</keyword>
<dbReference type="Pfam" id="PF02902">
    <property type="entry name" value="Peptidase_C48"/>
    <property type="match status" value="1"/>
</dbReference>
<evidence type="ECO:0000256" key="4">
    <source>
        <dbReference type="ARBA" id="ARBA00022807"/>
    </source>
</evidence>
<proteinExistence type="inferred from homology"/>